<evidence type="ECO:0000259" key="1">
    <source>
        <dbReference type="Pfam" id="PF01764"/>
    </source>
</evidence>
<dbReference type="SUPFAM" id="SSF53474">
    <property type="entry name" value="alpha/beta-Hydrolases"/>
    <property type="match status" value="1"/>
</dbReference>
<accession>A0A1I7ZE77</accession>
<feature type="domain" description="Fungal lipase-type" evidence="1">
    <location>
        <begin position="108"/>
        <end position="218"/>
    </location>
</feature>
<proteinExistence type="predicted"/>
<dbReference type="InterPro" id="IPR029058">
    <property type="entry name" value="AB_hydrolase_fold"/>
</dbReference>
<dbReference type="InterPro" id="IPR002921">
    <property type="entry name" value="Fungal_lipase-type"/>
</dbReference>
<dbReference type="PANTHER" id="PTHR45908:SF8">
    <property type="entry name" value="FUNGAL LIPASE-LIKE DOMAIN-CONTAINING PROTEIN"/>
    <property type="match status" value="1"/>
</dbReference>
<dbReference type="GO" id="GO:0006629">
    <property type="term" value="P:lipid metabolic process"/>
    <property type="evidence" value="ECO:0007669"/>
    <property type="project" value="InterPro"/>
</dbReference>
<dbReference type="Gene3D" id="3.40.50.1820">
    <property type="entry name" value="alpha/beta hydrolase"/>
    <property type="match status" value="2"/>
</dbReference>
<evidence type="ECO:0000313" key="3">
    <source>
        <dbReference type="WBParaSite" id="L893_g25292.t1"/>
    </source>
</evidence>
<name>A0A1I7ZE77_9BILA</name>
<dbReference type="PANTHER" id="PTHR45908">
    <property type="entry name" value="PROTEIN CBG11750-RELATED"/>
    <property type="match status" value="1"/>
</dbReference>
<sequence>MNSVYSNGGNNSIHRVVEVACDQFQTDNCKALTAISHSDKAIIISFRGTEMFLQIVQEALDTLIKHEKFEAGGYVSSYFYEAFKAVWNGGLKDDFLTLRNQNPEYEKFEAGGYVSSYFYEAFKAVWNGGLKDDFLTLRNQNPDYEVWVTGHSLGGAMASLCAATLAHNGLVNTQNLKLMTFGQPRVGDKVYAAVHDALVLYSYRVVHNRDMIAQIPPKILPDHGLFDGFQHNKAEVFYENAMRVGDSYTVCDDSDESNQCSDGLLITLSIPDHFRYFEAVETILDYGEDGCPRNVVSS</sequence>
<protein>
    <submittedName>
        <fullName evidence="3">Lipase_3 domain-containing protein</fullName>
    </submittedName>
</protein>
<dbReference type="AlphaFoldDB" id="A0A1I7ZE77"/>
<keyword evidence="2" id="KW-1185">Reference proteome</keyword>
<dbReference type="CDD" id="cd00519">
    <property type="entry name" value="Lipase_3"/>
    <property type="match status" value="1"/>
</dbReference>
<organism evidence="2 3">
    <name type="scientific">Steinernema glaseri</name>
    <dbReference type="NCBI Taxonomy" id="37863"/>
    <lineage>
        <taxon>Eukaryota</taxon>
        <taxon>Metazoa</taxon>
        <taxon>Ecdysozoa</taxon>
        <taxon>Nematoda</taxon>
        <taxon>Chromadorea</taxon>
        <taxon>Rhabditida</taxon>
        <taxon>Tylenchina</taxon>
        <taxon>Panagrolaimomorpha</taxon>
        <taxon>Strongyloidoidea</taxon>
        <taxon>Steinernematidae</taxon>
        <taxon>Steinernema</taxon>
    </lineage>
</organism>
<dbReference type="Pfam" id="PF01764">
    <property type="entry name" value="Lipase_3"/>
    <property type="match status" value="2"/>
</dbReference>
<dbReference type="Proteomes" id="UP000095287">
    <property type="component" value="Unplaced"/>
</dbReference>
<evidence type="ECO:0000313" key="2">
    <source>
        <dbReference type="Proteomes" id="UP000095287"/>
    </source>
</evidence>
<reference evidence="3" key="1">
    <citation type="submission" date="2016-11" db="UniProtKB">
        <authorList>
            <consortium name="WormBaseParasite"/>
        </authorList>
    </citation>
    <scope>IDENTIFICATION</scope>
</reference>
<dbReference type="WBParaSite" id="L893_g25292.t1">
    <property type="protein sequence ID" value="L893_g25292.t1"/>
    <property type="gene ID" value="L893_g25292"/>
</dbReference>
<feature type="domain" description="Fungal lipase-type" evidence="1">
    <location>
        <begin position="43"/>
        <end position="106"/>
    </location>
</feature>